<dbReference type="GO" id="GO:0043161">
    <property type="term" value="P:proteasome-mediated ubiquitin-dependent protein catabolic process"/>
    <property type="evidence" value="ECO:0007669"/>
    <property type="project" value="TreeGrafter"/>
</dbReference>
<reference evidence="11" key="1">
    <citation type="submission" date="2021-06" db="EMBL/GenBank/DDBJ databases">
        <title>Candida auris outbreak in lebanese hospital.</title>
        <authorList>
            <person name="Finianos M."/>
        </authorList>
    </citation>
    <scope>NUCLEOTIDE SEQUENCE</scope>
    <source>
        <strain evidence="11">CA7LBN</strain>
    </source>
</reference>
<dbReference type="GO" id="GO:0000209">
    <property type="term" value="P:protein polyubiquitination"/>
    <property type="evidence" value="ECO:0007669"/>
    <property type="project" value="TreeGrafter"/>
</dbReference>
<accession>A0A8F3AIL3</accession>
<evidence type="ECO:0000256" key="8">
    <source>
        <dbReference type="PROSITE-ProRule" id="PRU00104"/>
    </source>
</evidence>
<keyword evidence="6" id="KW-0009">Actin-binding</keyword>
<dbReference type="Gene3D" id="3.30.2410.10">
    <property type="entry name" value="Hect, E3 ligase catalytic domain"/>
    <property type="match status" value="1"/>
</dbReference>
<dbReference type="Pfam" id="PF01267">
    <property type="entry name" value="F-actin_cap_A"/>
    <property type="match status" value="1"/>
</dbReference>
<dbReference type="InterPro" id="IPR011989">
    <property type="entry name" value="ARM-like"/>
</dbReference>
<evidence type="ECO:0000256" key="7">
    <source>
        <dbReference type="ARBA" id="ARBA00025389"/>
    </source>
</evidence>
<dbReference type="SUPFAM" id="SSF48371">
    <property type="entry name" value="ARM repeat"/>
    <property type="match status" value="1"/>
</dbReference>
<comment type="caution">
    <text evidence="8">Lacks conserved residue(s) required for the propagation of feature annotation.</text>
</comment>
<dbReference type="InterPro" id="IPR037282">
    <property type="entry name" value="CapZ_alpha/beta"/>
</dbReference>
<evidence type="ECO:0000256" key="4">
    <source>
        <dbReference type="ARBA" id="ARBA00022679"/>
    </source>
</evidence>
<dbReference type="Proteomes" id="UP000825438">
    <property type="component" value="Chromosome VI"/>
</dbReference>
<dbReference type="InterPro" id="IPR042276">
    <property type="entry name" value="CapZ_alpha/beta_2"/>
</dbReference>
<proteinExistence type="inferred from homology"/>
<evidence type="ECO:0000256" key="6">
    <source>
        <dbReference type="ARBA" id="ARBA00023203"/>
    </source>
</evidence>
<dbReference type="PROSITE" id="PS50237">
    <property type="entry name" value="HECT"/>
    <property type="match status" value="1"/>
</dbReference>
<evidence type="ECO:0000256" key="9">
    <source>
        <dbReference type="SAM" id="MobiDB-lite"/>
    </source>
</evidence>
<dbReference type="EC" id="2.3.2.26" evidence="3"/>
<keyword evidence="4" id="KW-0808">Transferase</keyword>
<dbReference type="InterPro" id="IPR045322">
    <property type="entry name" value="HECTD1/TRIP12-like"/>
</dbReference>
<comment type="catalytic activity">
    <reaction evidence="1">
        <text>S-ubiquitinyl-[E2 ubiquitin-conjugating enzyme]-L-cysteine + [acceptor protein]-L-lysine = [E2 ubiquitin-conjugating enzyme]-L-cysteine + N(6)-ubiquitinyl-[acceptor protein]-L-lysine.</text>
        <dbReference type="EC" id="2.3.2.26"/>
    </reaction>
</comment>
<evidence type="ECO:0000256" key="3">
    <source>
        <dbReference type="ARBA" id="ARBA00012485"/>
    </source>
</evidence>
<keyword evidence="5 8" id="KW-0833">Ubl conjugation pathway</keyword>
<sequence>MSQQRAPSSSNALFQTNEGFANVNDHASAENSYLCFSVDENNNEDKMEDDDGDNDNDDLEIDDDNVAENDNDEEDDDDEEDDSDGEDGNDEEHDIDDAGEENVDGGELDDERINVDESNSDDMNIARQYRANILRELVGRDQGLVSGTSFIDVVQRLVGNTDEYPDRRQVSEFDALISNLTQREEPILIMETLSELSERLLMMNGITAERLVPSNRLAKALTDILRDPSLMDHLELHLVACRCLFNFVEVNQDFIHDALSSGAVEVLVSRIHEITYIDLTEQALQTLEMMSRERTAHSAIIESDGLSACLTNIDFLTVHAQRKCLTIVSNTCHHLNETNFSKVKDIVGKLMDVVKQVHDHEVSECVWRSISRIVDSFKSKPELLESLFADKLLLTFIVKYVSTISGFSNKDSASSYGVSVGLLQSLVTMSSTSIKLSELLLAIDVGEYLNAAFLNFRKDLGSTGSKRSLAIDDCVNEDITVEELIAVPRELLLCTLQLIAAILPANYDISDSPFMLATYRNSGQRNKHNVHRVETFKSQECDVQRFVEWTWPIILRTYLASMDGELRRIVSLCIYRVFTFFESEIPVLKSYSKDLTNVLASMINAGKTELIQAPDATSIEQSFKVYTGLQMISSLKIVKTILIKSFSACSLGLEKGGVFHDVEALGGIIHQALQAHCYMSGNADSDGSNVPEIISLTRSKFLDVSDPELIAVGNHITINHVLSKLNNEATLLGGLKKGYQSGSVNEDFATHSQLKSCFKAIQGSTNSSLIQCETAWSQLKYLLLSGSDGMSSYELLSSGVTDVMASEFSAAACPDIFTTNLGRSFVDIIFGDLKAAKHLIELLLDSLQRTESFDIVSATEKTSSRDPAHATNLARQFRLRLVPHETSDGDDDGPVIVYVQAIATFRSVEQFLKQRQMLEDSRDFRRIPIFSDKDPKSATEQDDFQFVINDEFIPTDTTIFGAIYDLTQPKSSSSLSEMWTKVHTIKFKRNNNLLRSTSSILKHDMMTQDIIGSDTLTILRLLEFFYRLNIRLRKKGLANLPDDAFRSWELTLKLRRQLEEILVFASGTQPSWTMALTREFSFLFPLESRMLFLRNTSFGYSRLINHWQNTLGPEVWTQATEPRSRGVQLGRISRQKVRISRSILFQSALKVLEKFGSSPGILEIEYYNEVGSGLGPTLEFYSMVSREFQRSNLHLWRNSDSYESCDSMATYVNSKMGLFPQVMHQSPSKRKYNSKILHLFFCLGKFLARSLFDSRIVDIELHPLTFTILRLLEKGSMHEWNEHLTLETLSSVDESLARSLQSLLDIASCHQASQEKDTIQSLELFFTLPGMPEYELILNGANTRVTHENITEYVDAILAAILKDGVIRQIEKLAEGFSTVFPMKSLNVFSPEELCKVFGSGEEDWAEATILGAIQANHGYTKSSASVIRLAKILSSFDQEHRRKFLQFLTGSPRETIEQLVATAPDGELQQVKESISRLVPSANSSLINSVVAQHLEKTGYANSEVVISEITKDPVSGKFVDYQSGFKYNLDFSSLEPVDREKYISEVDRPSYYEVLVELLAAYSHRHYPSSCKFDVLPTADAVHVLIISEIIEPDNFLSGSWKCLYTFRNQKVEAKLNADIHYYEDGNVRLHFEDKVSQSIRDESPEEMIDFIKSTEDQITLHIVKQFDDLNQNHFKHLRRLLPVTKSKVNWGKAIGNYKLGSNVANR</sequence>
<dbReference type="SUPFAM" id="SSF56204">
    <property type="entry name" value="Hect, E3 ligase catalytic domain"/>
    <property type="match status" value="1"/>
</dbReference>
<dbReference type="GO" id="GO:0008290">
    <property type="term" value="C:F-actin capping protein complex"/>
    <property type="evidence" value="ECO:0007669"/>
    <property type="project" value="InterPro"/>
</dbReference>
<dbReference type="Gene3D" id="3.90.1750.10">
    <property type="entry name" value="Hect, E3 ligase catalytic domains"/>
    <property type="match status" value="1"/>
</dbReference>
<dbReference type="Pfam" id="PF00632">
    <property type="entry name" value="HECT"/>
    <property type="match status" value="1"/>
</dbReference>
<evidence type="ECO:0000313" key="11">
    <source>
        <dbReference type="EMBL" id="QWW25470.1"/>
    </source>
</evidence>
<dbReference type="SMART" id="SM00119">
    <property type="entry name" value="HECTc"/>
    <property type="match status" value="1"/>
</dbReference>
<evidence type="ECO:0000256" key="1">
    <source>
        <dbReference type="ARBA" id="ARBA00000885"/>
    </source>
</evidence>
<dbReference type="GO" id="GO:0061630">
    <property type="term" value="F:ubiquitin protein ligase activity"/>
    <property type="evidence" value="ECO:0007669"/>
    <property type="project" value="UniProtKB-EC"/>
</dbReference>
<dbReference type="GO" id="GO:0016607">
    <property type="term" value="C:nuclear speck"/>
    <property type="evidence" value="ECO:0007669"/>
    <property type="project" value="TreeGrafter"/>
</dbReference>
<dbReference type="InterPro" id="IPR057948">
    <property type="entry name" value="TPR_TRIP12_N"/>
</dbReference>
<dbReference type="InterPro" id="IPR016024">
    <property type="entry name" value="ARM-type_fold"/>
</dbReference>
<dbReference type="SUPFAM" id="SSF90096">
    <property type="entry name" value="Subunits of heterodimeric actin filament capping protein Capz"/>
    <property type="match status" value="1"/>
</dbReference>
<feature type="domain" description="HECT" evidence="10">
    <location>
        <begin position="1175"/>
        <end position="1454"/>
    </location>
</feature>
<evidence type="ECO:0000256" key="2">
    <source>
        <dbReference type="ARBA" id="ARBA00006331"/>
    </source>
</evidence>
<dbReference type="InterPro" id="IPR002189">
    <property type="entry name" value="CapZ_alpha"/>
</dbReference>
<comment type="similarity">
    <text evidence="2">Belongs to the UPL family. K-HECT subfamily.</text>
</comment>
<dbReference type="Gene3D" id="1.25.10.10">
    <property type="entry name" value="Leucine-rich Repeat Variant"/>
    <property type="match status" value="1"/>
</dbReference>
<organism evidence="11">
    <name type="scientific">Candidozyma auris</name>
    <name type="common">Yeast</name>
    <name type="synonym">Candida auris</name>
    <dbReference type="NCBI Taxonomy" id="498019"/>
    <lineage>
        <taxon>Eukaryota</taxon>
        <taxon>Fungi</taxon>
        <taxon>Dikarya</taxon>
        <taxon>Ascomycota</taxon>
        <taxon>Saccharomycotina</taxon>
        <taxon>Pichiomycetes</taxon>
        <taxon>Metschnikowiaceae</taxon>
        <taxon>Candidozyma</taxon>
    </lineage>
</organism>
<name>A0A8F3AIL3_CANAR</name>
<comment type="function">
    <text evidence="7">F-actin-capping proteins bind in a Ca(2+)-independent manner to the fast growing ends of actin filaments (barbed end) thereby blocking the exchange of subunits at these ends. Unlike other capping proteins (such as gelsolin and severin), these proteins do not sever actin filaments.</text>
</comment>
<dbReference type="Pfam" id="PF25579">
    <property type="entry name" value="TPR_TRIP12_N"/>
    <property type="match status" value="1"/>
</dbReference>
<dbReference type="PANTHER" id="PTHR45670">
    <property type="entry name" value="E3 UBIQUITIN-PROTEIN LIGASE TRIP12"/>
    <property type="match status" value="1"/>
</dbReference>
<evidence type="ECO:0000256" key="5">
    <source>
        <dbReference type="ARBA" id="ARBA00022786"/>
    </source>
</evidence>
<dbReference type="GO" id="GO:0051016">
    <property type="term" value="P:barbed-end actin filament capping"/>
    <property type="evidence" value="ECO:0007669"/>
    <property type="project" value="InterPro"/>
</dbReference>
<dbReference type="PANTHER" id="PTHR45670:SF1">
    <property type="entry name" value="E3 UBIQUITIN-PROTEIN LIGASE HECTD1"/>
    <property type="match status" value="1"/>
</dbReference>
<dbReference type="EMBL" id="CP076754">
    <property type="protein sequence ID" value="QWW25470.1"/>
    <property type="molecule type" value="Genomic_DNA"/>
</dbReference>
<dbReference type="Gene3D" id="3.30.2160.10">
    <property type="entry name" value="Hect, E3 ligase catalytic domain"/>
    <property type="match status" value="1"/>
</dbReference>
<dbReference type="InterPro" id="IPR035983">
    <property type="entry name" value="Hect_E3_ubiquitin_ligase"/>
</dbReference>
<gene>
    <name evidence="11" type="ORF">CA7LBN_004357</name>
</gene>
<dbReference type="GO" id="GO:0003779">
    <property type="term" value="F:actin binding"/>
    <property type="evidence" value="ECO:0007669"/>
    <property type="project" value="UniProtKB-KW"/>
</dbReference>
<dbReference type="InterPro" id="IPR000569">
    <property type="entry name" value="HECT_dom"/>
</dbReference>
<evidence type="ECO:0000259" key="10">
    <source>
        <dbReference type="PROSITE" id="PS50237"/>
    </source>
</evidence>
<protein>
    <recommendedName>
        <fullName evidence="3">HECT-type E3 ubiquitin transferase</fullName>
        <ecNumber evidence="3">2.3.2.26</ecNumber>
    </recommendedName>
</protein>
<feature type="region of interest" description="Disordered" evidence="9">
    <location>
        <begin position="34"/>
        <end position="120"/>
    </location>
</feature>
<feature type="compositionally biased region" description="Acidic residues" evidence="9">
    <location>
        <begin position="46"/>
        <end position="110"/>
    </location>
</feature>
<dbReference type="Gene3D" id="3.90.1150.210">
    <property type="entry name" value="F-actin capping protein, beta subunit"/>
    <property type="match status" value="1"/>
</dbReference>